<protein>
    <recommendedName>
        <fullName evidence="6">Small ribosomal subunit protein uS17</fullName>
    </recommendedName>
</protein>
<keyword evidence="5 6" id="KW-0687">Ribonucleoprotein</keyword>
<keyword evidence="2 6" id="KW-0699">rRNA-binding</keyword>
<comment type="caution">
    <text evidence="8">The sequence shown here is derived from an EMBL/GenBank/DDBJ whole genome shotgun (WGS) entry which is preliminary data.</text>
</comment>
<evidence type="ECO:0000256" key="3">
    <source>
        <dbReference type="ARBA" id="ARBA00022884"/>
    </source>
</evidence>
<evidence type="ECO:0000256" key="6">
    <source>
        <dbReference type="HAMAP-Rule" id="MF_01345"/>
    </source>
</evidence>
<dbReference type="InterPro" id="IPR019979">
    <property type="entry name" value="Ribosomal_uS17_CS"/>
</dbReference>
<reference evidence="8" key="1">
    <citation type="journal article" date="2020" name="mSystems">
        <title>Genome- and Community-Level Interaction Insights into Carbon Utilization and Element Cycling Functions of Hydrothermarchaeota in Hydrothermal Sediment.</title>
        <authorList>
            <person name="Zhou Z."/>
            <person name="Liu Y."/>
            <person name="Xu W."/>
            <person name="Pan J."/>
            <person name="Luo Z.H."/>
            <person name="Li M."/>
        </authorList>
    </citation>
    <scope>NUCLEOTIDE SEQUENCE [LARGE SCALE GENOMIC DNA]</scope>
    <source>
        <strain evidence="8">SpSt-906</strain>
    </source>
</reference>
<dbReference type="InterPro" id="IPR000266">
    <property type="entry name" value="Ribosomal_uS17"/>
</dbReference>
<dbReference type="GO" id="GO:0006412">
    <property type="term" value="P:translation"/>
    <property type="evidence" value="ECO:0007669"/>
    <property type="project" value="UniProtKB-UniRule"/>
</dbReference>
<evidence type="ECO:0000256" key="2">
    <source>
        <dbReference type="ARBA" id="ARBA00022730"/>
    </source>
</evidence>
<comment type="subunit">
    <text evidence="6">Part of the 30S ribosomal subunit.</text>
</comment>
<dbReference type="NCBIfam" id="NF004123">
    <property type="entry name" value="PRK05610.1"/>
    <property type="match status" value="1"/>
</dbReference>
<organism evidence="8">
    <name type="scientific">candidate division WOR-3 bacterium</name>
    <dbReference type="NCBI Taxonomy" id="2052148"/>
    <lineage>
        <taxon>Bacteria</taxon>
        <taxon>Bacteria division WOR-3</taxon>
    </lineage>
</organism>
<keyword evidence="3 6" id="KW-0694">RNA-binding</keyword>
<dbReference type="PRINTS" id="PR00973">
    <property type="entry name" value="RIBOSOMALS17"/>
</dbReference>
<comment type="similarity">
    <text evidence="1 6 7">Belongs to the universal ribosomal protein uS17 family.</text>
</comment>
<dbReference type="SUPFAM" id="SSF50249">
    <property type="entry name" value="Nucleic acid-binding proteins"/>
    <property type="match status" value="1"/>
</dbReference>
<dbReference type="GO" id="GO:0019843">
    <property type="term" value="F:rRNA binding"/>
    <property type="evidence" value="ECO:0007669"/>
    <property type="project" value="UniProtKB-UniRule"/>
</dbReference>
<dbReference type="HAMAP" id="MF_01345_B">
    <property type="entry name" value="Ribosomal_uS17_B"/>
    <property type="match status" value="1"/>
</dbReference>
<dbReference type="InterPro" id="IPR012340">
    <property type="entry name" value="NA-bd_OB-fold"/>
</dbReference>
<evidence type="ECO:0000256" key="5">
    <source>
        <dbReference type="ARBA" id="ARBA00023274"/>
    </source>
</evidence>
<name>A0A7C3UW18_UNCW3</name>
<dbReference type="Gene3D" id="2.40.50.140">
    <property type="entry name" value="Nucleic acid-binding proteins"/>
    <property type="match status" value="1"/>
</dbReference>
<dbReference type="NCBIfam" id="TIGR03635">
    <property type="entry name" value="uS17_bact"/>
    <property type="match status" value="1"/>
</dbReference>
<dbReference type="GO" id="GO:0003735">
    <property type="term" value="F:structural constituent of ribosome"/>
    <property type="evidence" value="ECO:0007669"/>
    <property type="project" value="UniProtKB-UniRule"/>
</dbReference>
<dbReference type="GO" id="GO:0022627">
    <property type="term" value="C:cytosolic small ribosomal subunit"/>
    <property type="evidence" value="ECO:0007669"/>
    <property type="project" value="UniProtKB-UniRule"/>
</dbReference>
<proteinExistence type="inferred from homology"/>
<gene>
    <name evidence="6" type="primary">rpsQ</name>
    <name evidence="8" type="ORF">ENX07_02150</name>
</gene>
<sequence length="81" mass="9830">MKRNRKILIGTVISNKMEKTVVVESERLVMHPKYKKYIRKQTRCYAHDEKNECQIGDRVMIMETRPLSKLKRWRVIKRLAK</sequence>
<evidence type="ECO:0000313" key="8">
    <source>
        <dbReference type="EMBL" id="HGE98861.1"/>
    </source>
</evidence>
<dbReference type="CDD" id="cd00364">
    <property type="entry name" value="Ribosomal_uS17"/>
    <property type="match status" value="1"/>
</dbReference>
<dbReference type="PROSITE" id="PS00056">
    <property type="entry name" value="RIBOSOMAL_S17"/>
    <property type="match status" value="1"/>
</dbReference>
<accession>A0A7C3UW18</accession>
<dbReference type="Pfam" id="PF00366">
    <property type="entry name" value="Ribosomal_S17"/>
    <property type="match status" value="1"/>
</dbReference>
<dbReference type="PANTHER" id="PTHR10744">
    <property type="entry name" value="40S RIBOSOMAL PROTEIN S11 FAMILY MEMBER"/>
    <property type="match status" value="1"/>
</dbReference>
<evidence type="ECO:0000256" key="4">
    <source>
        <dbReference type="ARBA" id="ARBA00022980"/>
    </source>
</evidence>
<dbReference type="EMBL" id="DTMQ01000014">
    <property type="protein sequence ID" value="HGE98861.1"/>
    <property type="molecule type" value="Genomic_DNA"/>
</dbReference>
<keyword evidence="4 6" id="KW-0689">Ribosomal protein</keyword>
<evidence type="ECO:0000256" key="7">
    <source>
        <dbReference type="RuleBase" id="RU003872"/>
    </source>
</evidence>
<dbReference type="InterPro" id="IPR019984">
    <property type="entry name" value="Ribosomal_uS17_bact/chlr"/>
</dbReference>
<dbReference type="PANTHER" id="PTHR10744:SF1">
    <property type="entry name" value="SMALL RIBOSOMAL SUBUNIT PROTEIN US17M"/>
    <property type="match status" value="1"/>
</dbReference>
<evidence type="ECO:0000256" key="1">
    <source>
        <dbReference type="ARBA" id="ARBA00010254"/>
    </source>
</evidence>
<dbReference type="AlphaFoldDB" id="A0A7C3UW18"/>
<comment type="function">
    <text evidence="6">One of the primary rRNA binding proteins, it binds specifically to the 5'-end of 16S ribosomal RNA.</text>
</comment>